<dbReference type="PANTHER" id="PTHR45266:SF3">
    <property type="entry name" value="OXALOACETATE DECARBOXYLASE ALPHA CHAIN"/>
    <property type="match status" value="1"/>
</dbReference>
<dbReference type="Pfam" id="PF00364">
    <property type="entry name" value="Biotin_lipoyl"/>
    <property type="match status" value="1"/>
</dbReference>
<evidence type="ECO:0000259" key="2">
    <source>
        <dbReference type="PROSITE" id="PS50968"/>
    </source>
</evidence>
<name>A0A430C8S1_SPHYA</name>
<dbReference type="RefSeq" id="WP_125997099.1">
    <property type="nucleotide sequence ID" value="NZ_QRAL01000002.1"/>
</dbReference>
<comment type="caution">
    <text evidence="3">The sequence shown here is derived from an EMBL/GenBank/DDBJ whole genome shotgun (WGS) entry which is preliminary data.</text>
</comment>
<evidence type="ECO:0000313" key="4">
    <source>
        <dbReference type="Proteomes" id="UP000287401"/>
    </source>
</evidence>
<dbReference type="InterPro" id="IPR000089">
    <property type="entry name" value="Biotin_lipoyl"/>
</dbReference>
<dbReference type="FunFam" id="2.40.50.100:FF:000003">
    <property type="entry name" value="Acetyl-CoA carboxylase biotin carboxyl carrier protein"/>
    <property type="match status" value="1"/>
</dbReference>
<evidence type="ECO:0000313" key="3">
    <source>
        <dbReference type="EMBL" id="RSU61384.1"/>
    </source>
</evidence>
<dbReference type="PANTHER" id="PTHR45266">
    <property type="entry name" value="OXALOACETATE DECARBOXYLASE ALPHA CHAIN"/>
    <property type="match status" value="1"/>
</dbReference>
<dbReference type="AlphaFoldDB" id="A0A430C8S1"/>
<organism evidence="3 4">
    <name type="scientific">Sphingobium yanoikuyae</name>
    <name type="common">Sphingomonas yanoikuyae</name>
    <dbReference type="NCBI Taxonomy" id="13690"/>
    <lineage>
        <taxon>Bacteria</taxon>
        <taxon>Pseudomonadati</taxon>
        <taxon>Pseudomonadota</taxon>
        <taxon>Alphaproteobacteria</taxon>
        <taxon>Sphingomonadales</taxon>
        <taxon>Sphingomonadaceae</taxon>
        <taxon>Sphingobium</taxon>
    </lineage>
</organism>
<gene>
    <name evidence="3" type="ORF">DAH51_01940</name>
</gene>
<dbReference type="SUPFAM" id="SSF51230">
    <property type="entry name" value="Single hybrid motif"/>
    <property type="match status" value="1"/>
</dbReference>
<dbReference type="Proteomes" id="UP000287401">
    <property type="component" value="Unassembled WGS sequence"/>
</dbReference>
<sequence>MEELMRHCIELDGQDHLIWLSRTAGGYVLHVHGGDVAVSLDNGVLRVGDIEGPVHITGQGDRLFIHWNGAAHELLFKDAVLRHAAGAASGSEDTVRAPMPGAVVGVSSEAGQAVKEGDILLVIESMKLETAIRASRDGVVEAVHVSLSQSFERDAPLVTLAPLGEDA</sequence>
<protein>
    <submittedName>
        <fullName evidence="3">Biotin/lipoyl-binding protein</fullName>
    </submittedName>
</protein>
<dbReference type="PROSITE" id="PS50968">
    <property type="entry name" value="BIOTINYL_LIPOYL"/>
    <property type="match status" value="1"/>
</dbReference>
<proteinExistence type="predicted"/>
<dbReference type="InterPro" id="IPR050709">
    <property type="entry name" value="Biotin_Carboxyl_Carrier/Decarb"/>
</dbReference>
<dbReference type="EMBL" id="QRAL01000002">
    <property type="protein sequence ID" value="RSU61384.1"/>
    <property type="molecule type" value="Genomic_DNA"/>
</dbReference>
<dbReference type="InterPro" id="IPR011053">
    <property type="entry name" value="Single_hybrid_motif"/>
</dbReference>
<reference evidence="3 4" key="1">
    <citation type="submission" date="2018-07" db="EMBL/GenBank/DDBJ databases">
        <title>Genomic and Epidemiologic Investigation of an Indolent Hospital Outbreak.</title>
        <authorList>
            <person name="Johnson R.C."/>
            <person name="Deming C."/>
            <person name="Conlan S."/>
            <person name="Zellmer C.J."/>
            <person name="Michelin A.V."/>
            <person name="Lee-Lin S."/>
            <person name="Thomas P.J."/>
            <person name="Park M."/>
            <person name="Weingarten R.A."/>
            <person name="Less J."/>
            <person name="Dekker J.P."/>
            <person name="Frank K.M."/>
            <person name="Musser K.A."/>
            <person name="Mcquiston J.R."/>
            <person name="Henderson D.K."/>
            <person name="Lau A.F."/>
            <person name="Palmore T.N."/>
            <person name="Segre J.A."/>
        </authorList>
    </citation>
    <scope>NUCLEOTIDE SEQUENCE [LARGE SCALE GENOMIC DNA]</scope>
    <source>
        <strain evidence="3 4">SK-NIH.Env6_1116</strain>
    </source>
</reference>
<dbReference type="CDD" id="cd06850">
    <property type="entry name" value="biotinyl_domain"/>
    <property type="match status" value="1"/>
</dbReference>
<feature type="domain" description="Lipoyl-binding" evidence="2">
    <location>
        <begin position="86"/>
        <end position="161"/>
    </location>
</feature>
<accession>A0A430C8S1</accession>
<keyword evidence="1" id="KW-0092">Biotin</keyword>
<evidence type="ECO:0000256" key="1">
    <source>
        <dbReference type="ARBA" id="ARBA00023267"/>
    </source>
</evidence>
<dbReference type="Gene3D" id="2.40.50.100">
    <property type="match status" value="1"/>
</dbReference>